<reference evidence="1" key="1">
    <citation type="submission" date="2014-09" db="EMBL/GenBank/DDBJ databases">
        <authorList>
            <person name="Magalhaes I.L.F."/>
            <person name="Oliveira U."/>
            <person name="Santos F.R."/>
            <person name="Vidigal T.H.D.A."/>
            <person name="Brescovit A.D."/>
            <person name="Santos A.J."/>
        </authorList>
    </citation>
    <scope>NUCLEOTIDE SEQUENCE</scope>
    <source>
        <tissue evidence="1">Shoot tissue taken approximately 20 cm above the soil surface</tissue>
    </source>
</reference>
<protein>
    <submittedName>
        <fullName evidence="1">Uncharacterized protein</fullName>
    </submittedName>
</protein>
<reference evidence="1" key="2">
    <citation type="journal article" date="2015" name="Data Brief">
        <title>Shoot transcriptome of the giant reed, Arundo donax.</title>
        <authorList>
            <person name="Barrero R.A."/>
            <person name="Guerrero F.D."/>
            <person name="Moolhuijzen P."/>
            <person name="Goolsby J.A."/>
            <person name="Tidwell J."/>
            <person name="Bellgard S.E."/>
            <person name="Bellgard M.I."/>
        </authorList>
    </citation>
    <scope>NUCLEOTIDE SEQUENCE</scope>
    <source>
        <tissue evidence="1">Shoot tissue taken approximately 20 cm above the soil surface</tissue>
    </source>
</reference>
<proteinExistence type="predicted"/>
<organism evidence="1">
    <name type="scientific">Arundo donax</name>
    <name type="common">Giant reed</name>
    <name type="synonym">Donax arundinaceus</name>
    <dbReference type="NCBI Taxonomy" id="35708"/>
    <lineage>
        <taxon>Eukaryota</taxon>
        <taxon>Viridiplantae</taxon>
        <taxon>Streptophyta</taxon>
        <taxon>Embryophyta</taxon>
        <taxon>Tracheophyta</taxon>
        <taxon>Spermatophyta</taxon>
        <taxon>Magnoliopsida</taxon>
        <taxon>Liliopsida</taxon>
        <taxon>Poales</taxon>
        <taxon>Poaceae</taxon>
        <taxon>PACMAD clade</taxon>
        <taxon>Arundinoideae</taxon>
        <taxon>Arundineae</taxon>
        <taxon>Arundo</taxon>
    </lineage>
</organism>
<name>A0A0A8ZFG3_ARUDO</name>
<sequence>MLTLTTPNLCVRKKKGKRTIKWAVKQLKTKQFQFEWMTNITIEQKRNKCKEDTSVTISQASMLP</sequence>
<dbReference type="AlphaFoldDB" id="A0A0A8ZFG3"/>
<evidence type="ECO:0000313" key="1">
    <source>
        <dbReference type="EMBL" id="JAD37546.1"/>
    </source>
</evidence>
<dbReference type="EMBL" id="GBRH01260349">
    <property type="protein sequence ID" value="JAD37546.1"/>
    <property type="molecule type" value="Transcribed_RNA"/>
</dbReference>
<accession>A0A0A8ZFG3</accession>